<evidence type="ECO:0000313" key="1">
    <source>
        <dbReference type="EMBL" id="KGN42067.1"/>
    </source>
</evidence>
<comment type="caution">
    <text evidence="1">The sequence shown here is derived from an EMBL/GenBank/DDBJ whole genome shotgun (WGS) entry which is preliminary data.</text>
</comment>
<sequence>MEIGEREEEPGEMSPDLRRTFGRLARMAGADLRFIQKARGHESIVAFPQVGQGALGVIRTRDTFFRREVLFP</sequence>
<reference evidence="1 2" key="1">
    <citation type="submission" date="2013-08" db="EMBL/GenBank/DDBJ databases">
        <title>The genome sequence of Knoellia aerolata.</title>
        <authorList>
            <person name="Zhu W."/>
            <person name="Wang G."/>
        </authorList>
    </citation>
    <scope>NUCLEOTIDE SEQUENCE [LARGE SCALE GENOMIC DNA]</scope>
    <source>
        <strain evidence="1 2">DSM 18566</strain>
    </source>
</reference>
<dbReference type="InterPro" id="IPR011010">
    <property type="entry name" value="DNA_brk_join_enz"/>
</dbReference>
<proteinExistence type="predicted"/>
<name>A0A0A0K180_9MICO</name>
<dbReference type="Proteomes" id="UP000030013">
    <property type="component" value="Unassembled WGS sequence"/>
</dbReference>
<dbReference type="AlphaFoldDB" id="A0A0A0K180"/>
<accession>A0A0A0K180</accession>
<gene>
    <name evidence="1" type="ORF">N801_03190</name>
</gene>
<evidence type="ECO:0000313" key="2">
    <source>
        <dbReference type="Proteomes" id="UP000030013"/>
    </source>
</evidence>
<protein>
    <submittedName>
        <fullName evidence="1">Uncharacterized protein</fullName>
    </submittedName>
</protein>
<dbReference type="STRING" id="1385519.N801_03190"/>
<dbReference type="GO" id="GO:0003677">
    <property type="term" value="F:DNA binding"/>
    <property type="evidence" value="ECO:0007669"/>
    <property type="project" value="InterPro"/>
</dbReference>
<keyword evidence="2" id="KW-1185">Reference proteome</keyword>
<organism evidence="1 2">
    <name type="scientific">Knoellia aerolata DSM 18566</name>
    <dbReference type="NCBI Taxonomy" id="1385519"/>
    <lineage>
        <taxon>Bacteria</taxon>
        <taxon>Bacillati</taxon>
        <taxon>Actinomycetota</taxon>
        <taxon>Actinomycetes</taxon>
        <taxon>Micrococcales</taxon>
        <taxon>Intrasporangiaceae</taxon>
        <taxon>Knoellia</taxon>
    </lineage>
</organism>
<dbReference type="EMBL" id="AVPL01000009">
    <property type="protein sequence ID" value="KGN42067.1"/>
    <property type="molecule type" value="Genomic_DNA"/>
</dbReference>
<dbReference type="SUPFAM" id="SSF56349">
    <property type="entry name" value="DNA breaking-rejoining enzymes"/>
    <property type="match status" value="1"/>
</dbReference>